<keyword evidence="4" id="KW-1185">Reference proteome</keyword>
<reference evidence="3" key="1">
    <citation type="submission" date="2022-06" db="EMBL/GenBank/DDBJ databases">
        <authorList>
            <person name="Ping M."/>
        </authorList>
    </citation>
    <scope>NUCLEOTIDE SEQUENCE</scope>
    <source>
        <strain evidence="3">JCM11759T</strain>
    </source>
</reference>
<accession>A0ABY5D9C7</accession>
<dbReference type="Proteomes" id="UP001055940">
    <property type="component" value="Chromosome"/>
</dbReference>
<protein>
    <submittedName>
        <fullName evidence="3">Helix-turn-helix domain-containing protein</fullName>
    </submittedName>
</protein>
<feature type="compositionally biased region" description="Polar residues" evidence="1">
    <location>
        <begin position="75"/>
        <end position="84"/>
    </location>
</feature>
<gene>
    <name evidence="3" type="ORF">NE857_01395</name>
</gene>
<dbReference type="EMBL" id="CP099837">
    <property type="protein sequence ID" value="USY20346.1"/>
    <property type="molecule type" value="Genomic_DNA"/>
</dbReference>
<evidence type="ECO:0000313" key="3">
    <source>
        <dbReference type="EMBL" id="USY20346.1"/>
    </source>
</evidence>
<dbReference type="PROSITE" id="PS50943">
    <property type="entry name" value="HTH_CROC1"/>
    <property type="match status" value="1"/>
</dbReference>
<dbReference type="CDD" id="cd00093">
    <property type="entry name" value="HTH_XRE"/>
    <property type="match status" value="1"/>
</dbReference>
<dbReference type="SMART" id="SM00530">
    <property type="entry name" value="HTH_XRE"/>
    <property type="match status" value="1"/>
</dbReference>
<feature type="domain" description="HTH cro/C1-type" evidence="2">
    <location>
        <begin position="17"/>
        <end position="71"/>
    </location>
</feature>
<proteinExistence type="predicted"/>
<evidence type="ECO:0000313" key="4">
    <source>
        <dbReference type="Proteomes" id="UP001055940"/>
    </source>
</evidence>
<dbReference type="InterPro" id="IPR001387">
    <property type="entry name" value="Cro/C1-type_HTH"/>
</dbReference>
<name>A0ABY5D9C7_9ACTN</name>
<organism evidence="3 4">
    <name type="scientific">Nocardiopsis exhalans</name>
    <dbReference type="NCBI Taxonomy" id="163604"/>
    <lineage>
        <taxon>Bacteria</taxon>
        <taxon>Bacillati</taxon>
        <taxon>Actinomycetota</taxon>
        <taxon>Actinomycetes</taxon>
        <taxon>Streptosporangiales</taxon>
        <taxon>Nocardiopsidaceae</taxon>
        <taxon>Nocardiopsis</taxon>
    </lineage>
</organism>
<dbReference type="Gene3D" id="1.10.260.40">
    <property type="entry name" value="lambda repressor-like DNA-binding domains"/>
    <property type="match status" value="1"/>
</dbReference>
<evidence type="ECO:0000259" key="2">
    <source>
        <dbReference type="PROSITE" id="PS50943"/>
    </source>
</evidence>
<feature type="region of interest" description="Disordered" evidence="1">
    <location>
        <begin position="71"/>
        <end position="133"/>
    </location>
</feature>
<dbReference type="InterPro" id="IPR010982">
    <property type="entry name" value="Lambda_DNA-bd_dom_sf"/>
</dbReference>
<evidence type="ECO:0000256" key="1">
    <source>
        <dbReference type="SAM" id="MobiDB-lite"/>
    </source>
</evidence>
<dbReference type="Pfam" id="PF13560">
    <property type="entry name" value="HTH_31"/>
    <property type="match status" value="1"/>
</dbReference>
<sequence>MPEEFTLTGWSKLGGLVRDTRLSQGLSQATLAARANVARSWLARVEAGHRGAELEPLLRLLAALDLTLTLRPSVDAQQQTQPDTGRSRAESAQKPRTQQEPPDEVGAGLRAASQERRASWGLPDTGSRDNRDD</sequence>
<dbReference type="SUPFAM" id="SSF47413">
    <property type="entry name" value="lambda repressor-like DNA-binding domains"/>
    <property type="match status" value="1"/>
</dbReference>
<dbReference type="RefSeq" id="WP_254419423.1">
    <property type="nucleotide sequence ID" value="NZ_BAAAJB010000043.1"/>
</dbReference>